<sequence length="55" mass="6649">MGKNLTLSYSKPKQDFQKEEHHLGCDFQIRRRDDPNSRFFFEALKGTLITFQKNW</sequence>
<dbReference type="EMBL" id="AVFE01000047">
    <property type="protein sequence ID" value="ETD03969.1"/>
    <property type="molecule type" value="Genomic_DNA"/>
</dbReference>
<gene>
    <name evidence="1" type="ORF">N568_0110440</name>
</gene>
<dbReference type="AlphaFoldDB" id="V8AM14"/>
<name>V8AM14_9LACT</name>
<evidence type="ECO:0000313" key="2">
    <source>
        <dbReference type="Proteomes" id="UP000018692"/>
    </source>
</evidence>
<comment type="caution">
    <text evidence="1">The sequence shown here is derived from an EMBL/GenBank/DDBJ whole genome shotgun (WGS) entry which is preliminary data.</text>
</comment>
<organism evidence="1 2">
    <name type="scientific">Lactococcus garvieae TRF1</name>
    <dbReference type="NCBI Taxonomy" id="1380772"/>
    <lineage>
        <taxon>Bacteria</taxon>
        <taxon>Bacillati</taxon>
        <taxon>Bacillota</taxon>
        <taxon>Bacilli</taxon>
        <taxon>Lactobacillales</taxon>
        <taxon>Streptococcaceae</taxon>
        <taxon>Lactococcus</taxon>
    </lineage>
</organism>
<evidence type="ECO:0000313" key="1">
    <source>
        <dbReference type="EMBL" id="ETD03969.1"/>
    </source>
</evidence>
<reference evidence="1 2" key="1">
    <citation type="submission" date="2013-07" db="EMBL/GenBank/DDBJ databases">
        <title>Isolation of Lactococcus garvieae strain TRF1 from the fecal material of a timber rattlesnake.</title>
        <authorList>
            <person name="McLaughlin R.W."/>
            <person name="Cochran P.A."/>
            <person name="Dowd S.E."/>
        </authorList>
    </citation>
    <scope>NUCLEOTIDE SEQUENCE [LARGE SCALE GENOMIC DNA]</scope>
    <source>
        <strain evidence="1 2">TRF1</strain>
    </source>
</reference>
<protein>
    <submittedName>
        <fullName evidence="1">Uncharacterized protein</fullName>
    </submittedName>
</protein>
<dbReference type="Proteomes" id="UP000018692">
    <property type="component" value="Unassembled WGS sequence"/>
</dbReference>
<accession>V8AM14</accession>
<proteinExistence type="predicted"/>